<organism evidence="3">
    <name type="scientific">freshwater metagenome</name>
    <dbReference type="NCBI Taxonomy" id="449393"/>
    <lineage>
        <taxon>unclassified sequences</taxon>
        <taxon>metagenomes</taxon>
        <taxon>ecological metagenomes</taxon>
    </lineage>
</organism>
<dbReference type="EMBL" id="JNSK01000008">
    <property type="protein sequence ID" value="KGA19819.1"/>
    <property type="molecule type" value="Genomic_DNA"/>
</dbReference>
<dbReference type="Pfam" id="PF00801">
    <property type="entry name" value="PKD"/>
    <property type="match status" value="1"/>
</dbReference>
<dbReference type="CDD" id="cd00146">
    <property type="entry name" value="PKD"/>
    <property type="match status" value="1"/>
</dbReference>
<dbReference type="InterPro" id="IPR000601">
    <property type="entry name" value="PKD_dom"/>
</dbReference>
<feature type="region of interest" description="Disordered" evidence="1">
    <location>
        <begin position="47"/>
        <end position="118"/>
    </location>
</feature>
<evidence type="ECO:0000256" key="1">
    <source>
        <dbReference type="SAM" id="MobiDB-lite"/>
    </source>
</evidence>
<proteinExistence type="predicted"/>
<name>A0A094QCB9_9ZZZZ</name>
<feature type="compositionally biased region" description="Pro residues" evidence="1">
    <location>
        <begin position="76"/>
        <end position="85"/>
    </location>
</feature>
<dbReference type="AlphaFoldDB" id="A0A094QCB9"/>
<comment type="caution">
    <text evidence="3">The sequence shown here is derived from an EMBL/GenBank/DDBJ whole genome shotgun (WGS) entry which is preliminary data.</text>
</comment>
<feature type="domain" description="PKD" evidence="2">
    <location>
        <begin position="173"/>
        <end position="215"/>
    </location>
</feature>
<dbReference type="InterPro" id="IPR035986">
    <property type="entry name" value="PKD_dom_sf"/>
</dbReference>
<dbReference type="Gene3D" id="2.60.40.10">
    <property type="entry name" value="Immunoglobulins"/>
    <property type="match status" value="1"/>
</dbReference>
<feature type="compositionally biased region" description="Low complexity" evidence="1">
    <location>
        <begin position="86"/>
        <end position="117"/>
    </location>
</feature>
<reference evidence="3" key="1">
    <citation type="submission" date="2014-05" db="EMBL/GenBank/DDBJ databases">
        <title>Key roles for freshwater Actinobacteria revealed by deep metagenomic sequencing.</title>
        <authorList>
            <person name="Ghai R."/>
            <person name="Mizuno C.M."/>
            <person name="Picazo A."/>
            <person name="Camacho A."/>
            <person name="Rodriguez-Valera F."/>
        </authorList>
    </citation>
    <scope>NUCLEOTIDE SEQUENCE</scope>
</reference>
<protein>
    <recommendedName>
        <fullName evidence="2">PKD domain-containing protein</fullName>
    </recommendedName>
</protein>
<feature type="compositionally biased region" description="Low complexity" evidence="1">
    <location>
        <begin position="61"/>
        <end position="75"/>
    </location>
</feature>
<dbReference type="InterPro" id="IPR013783">
    <property type="entry name" value="Ig-like_fold"/>
</dbReference>
<sequence>MKKFHIRAIGFIATIALLSPIAVHAEECQSTVCVDVYTQDGKIIIEGRKGGSSTSAPQPTPQVTKKPTPSKAAPVKPKPIKPNPIKPKTVAKPPAVKKVAPKKSTPTPQPPVTQSASLTDRLIKSLPTAGIAYQPEYEPLVGVPVYMWTDLPTSFMTQVKIVGEIVDVALRPSFTWSFGDGTFLSTTDLGAPFPNGKIQHTYSQAGTYAITLISTWNGTYTHNAQTRAITGTVKTTSIVMITVVTSPTRFKN</sequence>
<gene>
    <name evidence="3" type="ORF">GM50_4005</name>
</gene>
<dbReference type="SUPFAM" id="SSF49299">
    <property type="entry name" value="PKD domain"/>
    <property type="match status" value="1"/>
</dbReference>
<evidence type="ECO:0000259" key="2">
    <source>
        <dbReference type="PROSITE" id="PS50093"/>
    </source>
</evidence>
<evidence type="ECO:0000313" key="3">
    <source>
        <dbReference type="EMBL" id="KGA19819.1"/>
    </source>
</evidence>
<dbReference type="PROSITE" id="PS50093">
    <property type="entry name" value="PKD"/>
    <property type="match status" value="1"/>
</dbReference>
<accession>A0A094QCB9</accession>